<feature type="domain" description="DUF3048" evidence="2">
    <location>
        <begin position="45"/>
        <end position="177"/>
    </location>
</feature>
<dbReference type="SUPFAM" id="SSF159774">
    <property type="entry name" value="YerB-like"/>
    <property type="match status" value="1"/>
</dbReference>
<accession>A0A6J7HE13</accession>
<proteinExistence type="predicted"/>
<evidence type="ECO:0000313" key="5">
    <source>
        <dbReference type="EMBL" id="CAB5016153.1"/>
    </source>
</evidence>
<sequence>MYRAAAVVIISSVVISACGGGSDSDKKKAATTTTTTTKAIPFAPLTGLPDPSGVSGTRASLAVKIENTPEARPQSGLDVADVVFEEAVEGGITRFWAIFNSAAPETVGPIRSVRAMDPQIVVPFGGIVVFSGGAPDNVALMEATDLVKVSENNAGSAFFREPSRSAPHNLYGRTAELFSRGGTPVPPVPQFSYVGVPDSNSTVPTATTTTVKSKSKSKSKKPLPTTTTTAPVPFTGEAVSQFHVNFASGYDVTYVWDPALGWKRFSQTSTPFLSATSPPVQISVTNVIVNFIPYGGGGGDGNMIGTGTSWIFSNGNLIKGTWTKANDADSTHYTDAAGAPIRITPGRTWVELLPLDKTVDVVAAPVPPTTVAAPVTTAPKAKKKK</sequence>
<feature type="domain" description="DUF3048" evidence="3">
    <location>
        <begin position="243"/>
        <end position="350"/>
    </location>
</feature>
<dbReference type="Gene3D" id="3.50.90.10">
    <property type="entry name" value="YerB-like"/>
    <property type="match status" value="1"/>
</dbReference>
<evidence type="ECO:0000259" key="3">
    <source>
        <dbReference type="Pfam" id="PF17479"/>
    </source>
</evidence>
<dbReference type="Pfam" id="PF17479">
    <property type="entry name" value="DUF3048_C"/>
    <property type="match status" value="1"/>
</dbReference>
<evidence type="ECO:0000259" key="2">
    <source>
        <dbReference type="Pfam" id="PF11258"/>
    </source>
</evidence>
<dbReference type="EMBL" id="CAFBMM010000091">
    <property type="protein sequence ID" value="CAB4915183.1"/>
    <property type="molecule type" value="Genomic_DNA"/>
</dbReference>
<dbReference type="Pfam" id="PF11258">
    <property type="entry name" value="DUF3048"/>
    <property type="match status" value="1"/>
</dbReference>
<feature type="compositionally biased region" description="Low complexity" evidence="1">
    <location>
        <begin position="202"/>
        <end position="212"/>
    </location>
</feature>
<evidence type="ECO:0000313" key="4">
    <source>
        <dbReference type="EMBL" id="CAB4915183.1"/>
    </source>
</evidence>
<dbReference type="InterPro" id="IPR023158">
    <property type="entry name" value="YerB-like_sf"/>
</dbReference>
<dbReference type="AlphaFoldDB" id="A0A6J7HE13"/>
<dbReference type="InterPro" id="IPR035328">
    <property type="entry name" value="DUF3048_C"/>
</dbReference>
<feature type="region of interest" description="Disordered" evidence="1">
    <location>
        <begin position="202"/>
        <end position="229"/>
    </location>
</feature>
<organism evidence="4">
    <name type="scientific">freshwater metagenome</name>
    <dbReference type="NCBI Taxonomy" id="449393"/>
    <lineage>
        <taxon>unclassified sequences</taxon>
        <taxon>metagenomes</taxon>
        <taxon>ecological metagenomes</taxon>
    </lineage>
</organism>
<dbReference type="InterPro" id="IPR021416">
    <property type="entry name" value="DUF3048_N"/>
</dbReference>
<dbReference type="EMBL" id="CAFBPQ010000006">
    <property type="protein sequence ID" value="CAB5016153.1"/>
    <property type="molecule type" value="Genomic_DNA"/>
</dbReference>
<dbReference type="PROSITE" id="PS51257">
    <property type="entry name" value="PROKAR_LIPOPROTEIN"/>
    <property type="match status" value="1"/>
</dbReference>
<evidence type="ECO:0000256" key="1">
    <source>
        <dbReference type="SAM" id="MobiDB-lite"/>
    </source>
</evidence>
<reference evidence="4" key="1">
    <citation type="submission" date="2020-05" db="EMBL/GenBank/DDBJ databases">
        <authorList>
            <person name="Chiriac C."/>
            <person name="Salcher M."/>
            <person name="Ghai R."/>
            <person name="Kavagutti S V."/>
        </authorList>
    </citation>
    <scope>NUCLEOTIDE SEQUENCE</scope>
</reference>
<protein>
    <submittedName>
        <fullName evidence="4">Unannotated protein</fullName>
    </submittedName>
</protein>
<name>A0A6J7HE13_9ZZZZ</name>
<gene>
    <name evidence="4" type="ORF">UFOPK3605_01371</name>
    <name evidence="5" type="ORF">UFOPK4121_00355</name>
</gene>